<feature type="chain" id="PRO_5045270763" description="DUF7151 domain-containing protein" evidence="1">
    <location>
        <begin position="31"/>
        <end position="262"/>
    </location>
</feature>
<evidence type="ECO:0000259" key="2">
    <source>
        <dbReference type="Pfam" id="PF23657"/>
    </source>
</evidence>
<dbReference type="InterPro" id="IPR055575">
    <property type="entry name" value="DUF7151"/>
</dbReference>
<evidence type="ECO:0000313" key="4">
    <source>
        <dbReference type="Proteomes" id="UP001330184"/>
    </source>
</evidence>
<keyword evidence="4" id="KW-1185">Reference proteome</keyword>
<protein>
    <recommendedName>
        <fullName evidence="2">DUF7151 domain-containing protein</fullName>
    </recommendedName>
</protein>
<evidence type="ECO:0000256" key="1">
    <source>
        <dbReference type="SAM" id="SignalP"/>
    </source>
</evidence>
<name>A0AA48HFE0_9FLAO</name>
<dbReference type="Pfam" id="PF23657">
    <property type="entry name" value="DUF7151"/>
    <property type="match status" value="2"/>
</dbReference>
<feature type="signal peptide" evidence="1">
    <location>
        <begin position="1"/>
        <end position="30"/>
    </location>
</feature>
<evidence type="ECO:0000313" key="3">
    <source>
        <dbReference type="EMBL" id="BDW91213.1"/>
    </source>
</evidence>
<feature type="domain" description="DUF7151" evidence="2">
    <location>
        <begin position="109"/>
        <end position="153"/>
    </location>
</feature>
<sequence>MFNTLSPMKKHLPLKFTSLFLFLLTLIACSSEDGTNGLDGRDGIDGLDGENGLNSLVNTAVEDPGTNCANGGFRLDFGLDINSNGTLEASEVTSSQYVCNTESSTGLSSLVSTAIELPGENCSNGGYKLDVGIDNNSNGILDINEVTTSEYLCNGEAGDFSYQSYTSLISQSGTNDPTEQVLENNINITITWTREAQGIYTGTLDSPIDISKTVIFFSTPTTHTSVRGTLESTTEIRLELQNGINAFADNFDNLSFELREYE</sequence>
<dbReference type="AlphaFoldDB" id="A0AA48HFE0"/>
<keyword evidence="1" id="KW-0732">Signal</keyword>
<feature type="domain" description="DUF7151" evidence="2">
    <location>
        <begin position="54"/>
        <end position="99"/>
    </location>
</feature>
<gene>
    <name evidence="3" type="ORF">MACH07_00450</name>
</gene>
<proteinExistence type="predicted"/>
<reference evidence="3 4" key="1">
    <citation type="submission" date="2023-01" db="EMBL/GenBank/DDBJ databases">
        <title>Complete genome sequence of Muricauda aquimarina strain IFOP_LL357.</title>
        <authorList>
            <person name="Gajardo G."/>
            <person name="Ueki S."/>
            <person name="Maruyama F."/>
        </authorList>
    </citation>
    <scope>NUCLEOTIDE SEQUENCE [LARGE SCALE GENOMIC DNA]</scope>
    <source>
        <strain evidence="3 4">IFOP_LL357</strain>
    </source>
</reference>
<organism evidence="3 4">
    <name type="scientific">Flagellimonas marinaquae</name>
    <dbReference type="NCBI Taxonomy" id="254955"/>
    <lineage>
        <taxon>Bacteria</taxon>
        <taxon>Pseudomonadati</taxon>
        <taxon>Bacteroidota</taxon>
        <taxon>Flavobacteriia</taxon>
        <taxon>Flavobacteriales</taxon>
        <taxon>Flavobacteriaceae</taxon>
        <taxon>Flagellimonas</taxon>
    </lineage>
</organism>
<accession>A0AA48HFE0</accession>
<dbReference type="EMBL" id="AP027268">
    <property type="protein sequence ID" value="BDW91213.1"/>
    <property type="molecule type" value="Genomic_DNA"/>
</dbReference>
<dbReference type="Proteomes" id="UP001330184">
    <property type="component" value="Chromosome"/>
</dbReference>